<comment type="caution">
    <text evidence="8">The sequence shown here is derived from an EMBL/GenBank/DDBJ whole genome shotgun (WGS) entry which is preliminary data.</text>
</comment>
<accession>A0A124E2Z1</accession>
<feature type="transmembrane region" description="Helical" evidence="7">
    <location>
        <begin position="126"/>
        <end position="145"/>
    </location>
</feature>
<dbReference type="GO" id="GO:0022857">
    <property type="term" value="F:transmembrane transporter activity"/>
    <property type="evidence" value="ECO:0007669"/>
    <property type="project" value="InterPro"/>
</dbReference>
<keyword evidence="6 7" id="KW-0472">Membrane</keyword>
<keyword evidence="3" id="KW-1003">Cell membrane</keyword>
<dbReference type="PANTHER" id="PTHR23517:SF13">
    <property type="entry name" value="MAJOR FACILITATOR SUPERFAMILY MFS_1"/>
    <property type="match status" value="1"/>
</dbReference>
<feature type="transmembrane region" description="Helical" evidence="7">
    <location>
        <begin position="39"/>
        <end position="60"/>
    </location>
</feature>
<feature type="transmembrane region" description="Helical" evidence="7">
    <location>
        <begin position="231"/>
        <end position="255"/>
    </location>
</feature>
<feature type="transmembrane region" description="Helical" evidence="7">
    <location>
        <begin position="203"/>
        <end position="225"/>
    </location>
</feature>
<gene>
    <name evidence="8" type="ORF">RMCC_5290</name>
</gene>
<feature type="transmembrane region" description="Helical" evidence="7">
    <location>
        <begin position="94"/>
        <end position="114"/>
    </location>
</feature>
<feature type="transmembrane region" description="Helical" evidence="7">
    <location>
        <begin position="157"/>
        <end position="174"/>
    </location>
</feature>
<proteinExistence type="predicted"/>
<evidence type="ECO:0000256" key="2">
    <source>
        <dbReference type="ARBA" id="ARBA00022448"/>
    </source>
</evidence>
<evidence type="ECO:0000313" key="8">
    <source>
        <dbReference type="EMBL" id="GAS98325.1"/>
    </source>
</evidence>
<evidence type="ECO:0000256" key="3">
    <source>
        <dbReference type="ARBA" id="ARBA00022475"/>
    </source>
</evidence>
<keyword evidence="2" id="KW-0813">Transport</keyword>
<keyword evidence="4 7" id="KW-0812">Transmembrane</keyword>
<dbReference type="AlphaFoldDB" id="A0A124E2Z1"/>
<feature type="transmembrane region" description="Helical" evidence="7">
    <location>
        <begin position="67"/>
        <end position="88"/>
    </location>
</feature>
<dbReference type="PANTHER" id="PTHR23517">
    <property type="entry name" value="RESISTANCE PROTEIN MDTM, PUTATIVE-RELATED-RELATED"/>
    <property type="match status" value="1"/>
</dbReference>
<reference evidence="9" key="2">
    <citation type="submission" date="2016-02" db="EMBL/GenBank/DDBJ databases">
        <title>Draft genome sequence of five rapidly growing Mycobacterium species.</title>
        <authorList>
            <person name="Katahira K."/>
            <person name="Gotou Y."/>
            <person name="Iida K."/>
            <person name="Ogura Y."/>
            <person name="Hayashi T."/>
        </authorList>
    </citation>
    <scope>NUCLEOTIDE SEQUENCE [LARGE SCALE GENOMIC DNA]</scope>
    <source>
        <strain evidence="9">JCM15298</strain>
    </source>
</reference>
<dbReference type="SUPFAM" id="SSF103473">
    <property type="entry name" value="MFS general substrate transporter"/>
    <property type="match status" value="1"/>
</dbReference>
<dbReference type="GO" id="GO:0005886">
    <property type="term" value="C:plasma membrane"/>
    <property type="evidence" value="ECO:0007669"/>
    <property type="project" value="UniProtKB-SubCell"/>
</dbReference>
<evidence type="ECO:0000256" key="7">
    <source>
        <dbReference type="SAM" id="Phobius"/>
    </source>
</evidence>
<dbReference type="InterPro" id="IPR050171">
    <property type="entry name" value="MFS_Transporters"/>
</dbReference>
<reference evidence="9" key="1">
    <citation type="journal article" date="2016" name="Genome Announc.">
        <title>Draft Genome Sequences of Five Rapidly Growing Mycobacterium Species, M. thermoresistibile, M. fortuitum subsp. acetamidolyticum, M. canariasense, M. brisbanense, and M. novocastrense.</title>
        <authorList>
            <person name="Katahira K."/>
            <person name="Ogura Y."/>
            <person name="Gotoh Y."/>
            <person name="Hayashi T."/>
        </authorList>
    </citation>
    <scope>NUCLEOTIDE SEQUENCE [LARGE SCALE GENOMIC DNA]</scope>
    <source>
        <strain evidence="9">JCM15298</strain>
    </source>
</reference>
<keyword evidence="5 7" id="KW-1133">Transmembrane helix</keyword>
<evidence type="ECO:0000313" key="9">
    <source>
        <dbReference type="Proteomes" id="UP000069443"/>
    </source>
</evidence>
<evidence type="ECO:0000256" key="4">
    <source>
        <dbReference type="ARBA" id="ARBA00022692"/>
    </source>
</evidence>
<feature type="transmembrane region" description="Helical" evidence="7">
    <location>
        <begin position="361"/>
        <end position="381"/>
    </location>
</feature>
<feature type="transmembrane region" description="Helical" evidence="7">
    <location>
        <begin position="333"/>
        <end position="355"/>
    </location>
</feature>
<dbReference type="Pfam" id="PF07690">
    <property type="entry name" value="MFS_1"/>
    <property type="match status" value="1"/>
</dbReference>
<sequence>MRVVLLIAAFTIVMAGPNLPTPLLPGYRASLGLDAFGLTVLFSVYLVALVVVLGSAGWVARRSTPRALLVTGLLLGVASDLCFVWQPVTLAGVLSGRVLSGVAVGISTGAAAVLLRHHGGGRSASATALCALLGSAAGTALTALLAEFLPLPRELCYLVHAAVSVVCVVSLWVIREFAEPARADARGARGDTAMVRPDERGRFAVASAIGMGAWVTAGLMVALVPTYAVDLLGATSLVVAASPVVLYLGAACLGSMVAGRRSPRTDLVAGPLFMAIGLALTALSGPTHSTVVLALGAVITGIGQGLAFRGGLFAALTVSDAARQGVATSTFSAVAYFGAAATTLGMGLATGWLGLDISFRWASMLFGAAALVLGILASRLFRQPAGESVSAPSVVSLPGGVQ</sequence>
<organism evidence="8 9">
    <name type="scientific">Mycolicibacterium canariasense</name>
    <name type="common">Mycobacterium canariasense</name>
    <dbReference type="NCBI Taxonomy" id="228230"/>
    <lineage>
        <taxon>Bacteria</taxon>
        <taxon>Bacillati</taxon>
        <taxon>Actinomycetota</taxon>
        <taxon>Actinomycetes</taxon>
        <taxon>Mycobacteriales</taxon>
        <taxon>Mycobacteriaceae</taxon>
        <taxon>Mycolicibacterium</taxon>
    </lineage>
</organism>
<keyword evidence="9" id="KW-1185">Reference proteome</keyword>
<dbReference type="EMBL" id="BCSY01000081">
    <property type="protein sequence ID" value="GAS98325.1"/>
    <property type="molecule type" value="Genomic_DNA"/>
</dbReference>
<protein>
    <submittedName>
        <fullName evidence="8">Putative multi-drug efflux transporter</fullName>
    </submittedName>
</protein>
<dbReference type="Proteomes" id="UP000069443">
    <property type="component" value="Unassembled WGS sequence"/>
</dbReference>
<name>A0A124E2Z1_MYCCR</name>
<evidence type="ECO:0000256" key="1">
    <source>
        <dbReference type="ARBA" id="ARBA00004651"/>
    </source>
</evidence>
<comment type="subcellular location">
    <subcellularLocation>
        <location evidence="1">Cell membrane</location>
        <topology evidence="1">Multi-pass membrane protein</topology>
    </subcellularLocation>
</comment>
<dbReference type="InterPro" id="IPR036259">
    <property type="entry name" value="MFS_trans_sf"/>
</dbReference>
<evidence type="ECO:0000256" key="5">
    <source>
        <dbReference type="ARBA" id="ARBA00022989"/>
    </source>
</evidence>
<evidence type="ECO:0000256" key="6">
    <source>
        <dbReference type="ARBA" id="ARBA00023136"/>
    </source>
</evidence>
<feature type="transmembrane region" description="Helical" evidence="7">
    <location>
        <begin position="267"/>
        <end position="285"/>
    </location>
</feature>
<feature type="transmembrane region" description="Helical" evidence="7">
    <location>
        <begin position="291"/>
        <end position="312"/>
    </location>
</feature>
<dbReference type="Gene3D" id="1.20.1250.20">
    <property type="entry name" value="MFS general substrate transporter like domains"/>
    <property type="match status" value="1"/>
</dbReference>
<dbReference type="STRING" id="228230.RMCC_5290"/>
<dbReference type="InterPro" id="IPR011701">
    <property type="entry name" value="MFS"/>
</dbReference>